<feature type="chain" id="PRO_5011747635" evidence="2">
    <location>
        <begin position="28"/>
        <end position="368"/>
    </location>
</feature>
<organism evidence="4 5">
    <name type="scientific">Paracidovorax cattleyae</name>
    <dbReference type="NCBI Taxonomy" id="80868"/>
    <lineage>
        <taxon>Bacteria</taxon>
        <taxon>Pseudomonadati</taxon>
        <taxon>Pseudomonadota</taxon>
        <taxon>Betaproteobacteria</taxon>
        <taxon>Burkholderiales</taxon>
        <taxon>Comamonadaceae</taxon>
        <taxon>Paracidovorax</taxon>
    </lineage>
</organism>
<dbReference type="AlphaFoldDB" id="A0A1H0N5K3"/>
<keyword evidence="1 2" id="KW-0732">Signal</keyword>
<keyword evidence="4" id="KW-0449">Lipoprotein</keyword>
<feature type="domain" description="ABC transporter substrate-binding protein PnrA-like" evidence="3">
    <location>
        <begin position="40"/>
        <end position="282"/>
    </location>
</feature>
<dbReference type="EMBL" id="FNJL01000004">
    <property type="protein sequence ID" value="SDO87989.1"/>
    <property type="molecule type" value="Genomic_DNA"/>
</dbReference>
<evidence type="ECO:0000313" key="5">
    <source>
        <dbReference type="Proteomes" id="UP000199317"/>
    </source>
</evidence>
<dbReference type="Proteomes" id="UP000199317">
    <property type="component" value="Unassembled WGS sequence"/>
</dbReference>
<sequence>MPRSLTRSSALAAIACTVIAAAPAALAQQPGGGFTLKGKPVIAMLYYGPRNDGGWTQALDEARVKIEAALGQKVQFVENISEDASVIKPAAERFISRGANIVIGTAFGHSDSFKDLAAKHPDVAFLNASGTTNGPNLESFYGRTYESQYLCGMAAGAASKTGKLGFVAANPFGVVNWTINAYALGAQKMNPNATVNVIYTGSWNDPVKERAAASALIDQGADVIGQHVDSPTPQIVAQERGVHGTGHHRDLRQFAPKATLCSSVWVWDKFLIPEIRKIIAGGWKPAPYGAFIPMSAGGTDIAGFGPAVPPDKVKVILAERDALLKGKQIFAGPLKDRDGKERVAAGAVLPDADLWKMDWFVKGVVTQK</sequence>
<feature type="signal peptide" evidence="2">
    <location>
        <begin position="1"/>
        <end position="27"/>
    </location>
</feature>
<dbReference type="RefSeq" id="WP_092832719.1">
    <property type="nucleotide sequence ID" value="NZ_CP028290.1"/>
</dbReference>
<dbReference type="InterPro" id="IPR028082">
    <property type="entry name" value="Peripla_BP_I"/>
</dbReference>
<evidence type="ECO:0000259" key="3">
    <source>
        <dbReference type="Pfam" id="PF02608"/>
    </source>
</evidence>
<dbReference type="PANTHER" id="PTHR43208:SF1">
    <property type="entry name" value="ABC TRANSPORTER SUBSTRATE-BINDING PROTEIN"/>
    <property type="match status" value="1"/>
</dbReference>
<evidence type="ECO:0000313" key="4">
    <source>
        <dbReference type="EMBL" id="SDO87989.1"/>
    </source>
</evidence>
<dbReference type="CDD" id="cd19963">
    <property type="entry name" value="PBP1_BMP-like"/>
    <property type="match status" value="1"/>
</dbReference>
<accession>A0A1H0N5K3</accession>
<protein>
    <submittedName>
        <fullName evidence="4">Basic membrane lipoprotein Med, substrate-binding protein (PBP1-ABC) superfamily</fullName>
    </submittedName>
</protein>
<proteinExistence type="predicted"/>
<evidence type="ECO:0000256" key="2">
    <source>
        <dbReference type="SAM" id="SignalP"/>
    </source>
</evidence>
<dbReference type="SUPFAM" id="SSF53822">
    <property type="entry name" value="Periplasmic binding protein-like I"/>
    <property type="match status" value="1"/>
</dbReference>
<name>A0A1H0N5K3_9BURK</name>
<reference evidence="5" key="1">
    <citation type="submission" date="2016-10" db="EMBL/GenBank/DDBJ databases">
        <authorList>
            <person name="Varghese N."/>
            <person name="Submissions S."/>
        </authorList>
    </citation>
    <scope>NUCLEOTIDE SEQUENCE [LARGE SCALE GENOMIC DNA]</scope>
    <source>
        <strain evidence="5">DSM 17101</strain>
    </source>
</reference>
<dbReference type="Gene3D" id="3.40.50.2300">
    <property type="match status" value="2"/>
</dbReference>
<dbReference type="OrthoDB" id="9769871at2"/>
<dbReference type="PANTHER" id="PTHR43208">
    <property type="entry name" value="ABC TRANSPORTER SUBSTRATE-BINDING PROTEIN"/>
    <property type="match status" value="1"/>
</dbReference>
<evidence type="ECO:0000256" key="1">
    <source>
        <dbReference type="ARBA" id="ARBA00022729"/>
    </source>
</evidence>
<dbReference type="InterPro" id="IPR003760">
    <property type="entry name" value="PnrA-like"/>
</dbReference>
<gene>
    <name evidence="4" type="ORF">SAMN04489708_104219</name>
</gene>
<dbReference type="GO" id="GO:0005886">
    <property type="term" value="C:plasma membrane"/>
    <property type="evidence" value="ECO:0007669"/>
    <property type="project" value="InterPro"/>
</dbReference>
<dbReference type="Pfam" id="PF02608">
    <property type="entry name" value="Bmp"/>
    <property type="match status" value="1"/>
</dbReference>
<keyword evidence="5" id="KW-1185">Reference proteome</keyword>
<dbReference type="InterPro" id="IPR052910">
    <property type="entry name" value="ABC-Purine-Binding"/>
</dbReference>